<reference evidence="2 3" key="1">
    <citation type="submission" date="2015-11" db="EMBL/GenBank/DDBJ databases">
        <authorList>
            <person name="Lin W."/>
        </authorList>
    </citation>
    <scope>NUCLEOTIDE SEQUENCE [LARGE SCALE GENOMIC DNA]</scope>
    <source>
        <strain evidence="2 3">HCH-1</strain>
    </source>
</reference>
<dbReference type="InterPro" id="IPR013580">
    <property type="entry name" value="LI-POR_suB-like_C"/>
</dbReference>
<evidence type="ECO:0000313" key="3">
    <source>
        <dbReference type="Proteomes" id="UP000060487"/>
    </source>
</evidence>
<name>A0ABR5SME9_9BACT</name>
<evidence type="ECO:0000259" key="1">
    <source>
        <dbReference type="Pfam" id="PF08369"/>
    </source>
</evidence>
<sequence length="119" mass="13107">MKFTCLKCNKEMVNTKAGNTEDGLTNTSFSCPECGSSFGLVTNAMETKAIRELVLHTEACSTPASTIIQWDKDAQARLSNIPEMVRSMAQKGIEKYASERGLNTITTDVMDKVKELYGM</sequence>
<dbReference type="Pfam" id="PF08369">
    <property type="entry name" value="PCP_red"/>
    <property type="match status" value="1"/>
</dbReference>
<dbReference type="RefSeq" id="WP_085051006.1">
    <property type="nucleotide sequence ID" value="NZ_LNQR01000020.1"/>
</dbReference>
<protein>
    <submittedName>
        <fullName evidence="2">Light-independent protochlorophyllide reductase subunit B</fullName>
    </submittedName>
</protein>
<gene>
    <name evidence="2" type="ORF">ASN18_0477</name>
</gene>
<dbReference type="Gene3D" id="1.10.8.550">
    <property type="entry name" value="Proto-chlorophyllide reductase 57 kD subunit B"/>
    <property type="match status" value="1"/>
</dbReference>
<dbReference type="InterPro" id="IPR042298">
    <property type="entry name" value="P-CP_red_C"/>
</dbReference>
<comment type="caution">
    <text evidence="2">The sequence shown here is derived from an EMBL/GenBank/DDBJ whole genome shotgun (WGS) entry which is preliminary data.</text>
</comment>
<dbReference type="Proteomes" id="UP000060487">
    <property type="component" value="Unassembled WGS sequence"/>
</dbReference>
<dbReference type="EMBL" id="LNQR01000020">
    <property type="protein sequence ID" value="KWT92772.1"/>
    <property type="molecule type" value="Genomic_DNA"/>
</dbReference>
<organism evidence="2 3">
    <name type="scientific">Candidatus Magnetominusculus xianensis</name>
    <dbReference type="NCBI Taxonomy" id="1748249"/>
    <lineage>
        <taxon>Bacteria</taxon>
        <taxon>Pseudomonadati</taxon>
        <taxon>Nitrospirota</taxon>
        <taxon>Nitrospiria</taxon>
        <taxon>Nitrospirales</taxon>
        <taxon>Nitrospiraceae</taxon>
        <taxon>Candidatus Magnetominusculus</taxon>
    </lineage>
</organism>
<keyword evidence="3" id="KW-1185">Reference proteome</keyword>
<proteinExistence type="predicted"/>
<feature type="domain" description="Light-independent protochlorophyllide reductase subunit B-like C-terminal" evidence="1">
    <location>
        <begin position="70"/>
        <end position="114"/>
    </location>
</feature>
<accession>A0ABR5SME9</accession>
<evidence type="ECO:0000313" key="2">
    <source>
        <dbReference type="EMBL" id="KWT92772.1"/>
    </source>
</evidence>